<dbReference type="NCBIfam" id="TIGR01524">
    <property type="entry name" value="ATPase-IIIB_Mg"/>
    <property type="match status" value="1"/>
</dbReference>
<feature type="domain" description="Cation-transporting P-type ATPase N-terminal" evidence="19">
    <location>
        <begin position="41"/>
        <end position="114"/>
    </location>
</feature>
<comment type="caution">
    <text evidence="20">The sequence shown here is derived from an EMBL/GenBank/DDBJ whole genome shotgun (WGS) entry which is preliminary data.</text>
</comment>
<evidence type="ECO:0000256" key="8">
    <source>
        <dbReference type="ARBA" id="ARBA00022553"/>
    </source>
</evidence>
<dbReference type="InterPro" id="IPR004014">
    <property type="entry name" value="ATPase_P-typ_cation-transptr_N"/>
</dbReference>
<dbReference type="InterPro" id="IPR036412">
    <property type="entry name" value="HAD-like_sf"/>
</dbReference>
<comment type="function">
    <text evidence="1">Mediates magnesium influx to the cytosol.</text>
</comment>
<feature type="transmembrane region" description="Helical" evidence="18">
    <location>
        <begin position="94"/>
        <end position="111"/>
    </location>
</feature>
<dbReference type="InterPro" id="IPR023299">
    <property type="entry name" value="ATPase_P-typ_cyto_dom_N"/>
</dbReference>
<dbReference type="Pfam" id="PF13246">
    <property type="entry name" value="Cation_ATPase"/>
    <property type="match status" value="1"/>
</dbReference>
<dbReference type="SUPFAM" id="SSF81653">
    <property type="entry name" value="Calcium ATPase, transduction domain A"/>
    <property type="match status" value="1"/>
</dbReference>
<dbReference type="GO" id="GO:0016887">
    <property type="term" value="F:ATP hydrolysis activity"/>
    <property type="evidence" value="ECO:0007669"/>
    <property type="project" value="InterPro"/>
</dbReference>
<dbReference type="CDD" id="cd02077">
    <property type="entry name" value="P-type_ATPase_Mg"/>
    <property type="match status" value="1"/>
</dbReference>
<evidence type="ECO:0000256" key="3">
    <source>
        <dbReference type="ARBA" id="ARBA00008746"/>
    </source>
</evidence>
<dbReference type="InterPro" id="IPR006415">
    <property type="entry name" value="P-type_ATPase_IIIB"/>
</dbReference>
<organism evidence="20 21">
    <name type="scientific">Microcystis aeruginosa Ma_QC_Ch_20071001_S25D</name>
    <dbReference type="NCBI Taxonomy" id="2486250"/>
    <lineage>
        <taxon>Bacteria</taxon>
        <taxon>Bacillati</taxon>
        <taxon>Cyanobacteriota</taxon>
        <taxon>Cyanophyceae</taxon>
        <taxon>Oscillatoriophycideae</taxon>
        <taxon>Chroococcales</taxon>
        <taxon>Microcystaceae</taxon>
        <taxon>Microcystis</taxon>
    </lineage>
</organism>
<keyword evidence="6" id="KW-1003">Cell membrane</keyword>
<feature type="transmembrane region" description="Helical" evidence="18">
    <location>
        <begin position="117"/>
        <end position="134"/>
    </location>
</feature>
<keyword evidence="12" id="KW-0460">Magnesium</keyword>
<keyword evidence="7" id="KW-0997">Cell inner membrane</keyword>
<dbReference type="PRINTS" id="PR01836">
    <property type="entry name" value="MGATPASE"/>
</dbReference>
<dbReference type="PANTHER" id="PTHR42861">
    <property type="entry name" value="CALCIUM-TRANSPORTING ATPASE"/>
    <property type="match status" value="1"/>
</dbReference>
<dbReference type="Pfam" id="PF00689">
    <property type="entry name" value="Cation_ATPase_C"/>
    <property type="match status" value="1"/>
</dbReference>
<feature type="transmembrane region" description="Helical" evidence="18">
    <location>
        <begin position="883"/>
        <end position="905"/>
    </location>
</feature>
<evidence type="ECO:0000256" key="2">
    <source>
        <dbReference type="ARBA" id="ARBA00004429"/>
    </source>
</evidence>
<dbReference type="Gene3D" id="2.70.150.10">
    <property type="entry name" value="Calcium-transporting ATPase, cytoplasmic transduction domain A"/>
    <property type="match status" value="1"/>
</dbReference>
<reference evidence="20 21" key="1">
    <citation type="submission" date="2019-01" db="EMBL/GenBank/DDBJ databases">
        <title>Coherence of Microcystis species and biogeography revealed through population genomics.</title>
        <authorList>
            <person name="Perez-Carrascal O.M."/>
            <person name="Terrat Y."/>
            <person name="Giani A."/>
            <person name="Fortin N."/>
            <person name="Tromas N."/>
            <person name="Shapiro B.J."/>
        </authorList>
    </citation>
    <scope>NUCLEOTIDE SEQUENCE [LARGE SCALE GENOMIC DNA]</scope>
    <source>
        <strain evidence="20">Ma_QC_Ch_20071001_S25D</strain>
    </source>
</reference>
<dbReference type="InterPro" id="IPR044492">
    <property type="entry name" value="P_typ_ATPase_HD_dom"/>
</dbReference>
<comment type="subcellular location">
    <subcellularLocation>
        <location evidence="2">Cell inner membrane</location>
        <topology evidence="2">Multi-pass membrane protein</topology>
    </subcellularLocation>
</comment>
<dbReference type="SUPFAM" id="SSF56784">
    <property type="entry name" value="HAD-like"/>
    <property type="match status" value="1"/>
</dbReference>
<dbReference type="Gene3D" id="3.40.1110.10">
    <property type="entry name" value="Calcium-transporting ATPase, cytoplasmic domain N"/>
    <property type="match status" value="1"/>
</dbReference>
<evidence type="ECO:0000256" key="17">
    <source>
        <dbReference type="ARBA" id="ARBA00047295"/>
    </source>
</evidence>
<dbReference type="SUPFAM" id="SSF81660">
    <property type="entry name" value="Metal cation-transporting ATPase, ATP-binding domain N"/>
    <property type="match status" value="1"/>
</dbReference>
<evidence type="ECO:0000256" key="12">
    <source>
        <dbReference type="ARBA" id="ARBA00022842"/>
    </source>
</evidence>
<accession>A0A552FUJ5</accession>
<evidence type="ECO:0000256" key="13">
    <source>
        <dbReference type="ARBA" id="ARBA00022967"/>
    </source>
</evidence>
<name>A0A552FUJ5_MICAE</name>
<evidence type="ECO:0000256" key="10">
    <source>
        <dbReference type="ARBA" id="ARBA00022741"/>
    </source>
</evidence>
<comment type="catalytic activity">
    <reaction evidence="17">
        <text>Mg(2+)(out) + ATP + H2O = Mg(2+)(in) + ADP + phosphate + H(+)</text>
        <dbReference type="Rhea" id="RHEA:10260"/>
        <dbReference type="ChEBI" id="CHEBI:15377"/>
        <dbReference type="ChEBI" id="CHEBI:15378"/>
        <dbReference type="ChEBI" id="CHEBI:18420"/>
        <dbReference type="ChEBI" id="CHEBI:30616"/>
        <dbReference type="ChEBI" id="CHEBI:43474"/>
        <dbReference type="ChEBI" id="CHEBI:456216"/>
        <dbReference type="EC" id="7.2.2.14"/>
    </reaction>
</comment>
<dbReference type="Pfam" id="PF00690">
    <property type="entry name" value="Cation_ATPase_N"/>
    <property type="match status" value="1"/>
</dbReference>
<dbReference type="EMBL" id="SFBE01000175">
    <property type="protein sequence ID" value="TRU50388.1"/>
    <property type="molecule type" value="Genomic_DNA"/>
</dbReference>
<protein>
    <recommendedName>
        <fullName evidence="5">Magnesium-transporting ATPase, P-type 1</fullName>
        <ecNumber evidence="4">7.2.2.14</ecNumber>
    </recommendedName>
    <alternativeName>
        <fullName evidence="16">Mg(2+) transport ATPase, P-type 1</fullName>
    </alternativeName>
</protein>
<gene>
    <name evidence="20" type="primary">mgtA</name>
    <name evidence="20" type="ORF">EWV57_10565</name>
</gene>
<dbReference type="InterPro" id="IPR059000">
    <property type="entry name" value="ATPase_P-type_domA"/>
</dbReference>
<evidence type="ECO:0000256" key="5">
    <source>
        <dbReference type="ARBA" id="ARBA00013555"/>
    </source>
</evidence>
<keyword evidence="10" id="KW-0547">Nucleotide-binding</keyword>
<evidence type="ECO:0000256" key="18">
    <source>
        <dbReference type="SAM" id="Phobius"/>
    </source>
</evidence>
<dbReference type="InterPro" id="IPR008250">
    <property type="entry name" value="ATPase_P-typ_transduc_dom_A_sf"/>
</dbReference>
<evidence type="ECO:0000313" key="21">
    <source>
        <dbReference type="Proteomes" id="UP000316958"/>
    </source>
</evidence>
<dbReference type="NCBIfam" id="TIGR01494">
    <property type="entry name" value="ATPase_P-type"/>
    <property type="match status" value="2"/>
</dbReference>
<keyword evidence="15 18" id="KW-0472">Membrane</keyword>
<dbReference type="AlphaFoldDB" id="A0A552FUJ5"/>
<comment type="similarity">
    <text evidence="3">Belongs to the cation transport ATPase (P-type) (TC 3.A.3) family. Type IIIB subfamily.</text>
</comment>
<dbReference type="PROSITE" id="PS00154">
    <property type="entry name" value="ATPASE_E1_E2"/>
    <property type="match status" value="1"/>
</dbReference>
<feature type="transmembrane region" description="Helical" evidence="18">
    <location>
        <begin position="782"/>
        <end position="805"/>
    </location>
</feature>
<dbReference type="Proteomes" id="UP000316958">
    <property type="component" value="Unassembled WGS sequence"/>
</dbReference>
<dbReference type="InterPro" id="IPR023298">
    <property type="entry name" value="ATPase_P-typ_TM_dom_sf"/>
</dbReference>
<dbReference type="GO" id="GO:0005524">
    <property type="term" value="F:ATP binding"/>
    <property type="evidence" value="ECO:0007669"/>
    <property type="project" value="UniProtKB-KW"/>
</dbReference>
<feature type="transmembrane region" description="Helical" evidence="18">
    <location>
        <begin position="299"/>
        <end position="320"/>
    </location>
</feature>
<dbReference type="SUPFAM" id="SSF81665">
    <property type="entry name" value="Calcium ATPase, transmembrane domain M"/>
    <property type="match status" value="1"/>
</dbReference>
<evidence type="ECO:0000256" key="7">
    <source>
        <dbReference type="ARBA" id="ARBA00022519"/>
    </source>
</evidence>
<dbReference type="EC" id="7.2.2.14" evidence="4"/>
<dbReference type="InterPro" id="IPR001757">
    <property type="entry name" value="P_typ_ATPase"/>
</dbReference>
<evidence type="ECO:0000256" key="1">
    <source>
        <dbReference type="ARBA" id="ARBA00003954"/>
    </source>
</evidence>
<dbReference type="GO" id="GO:0005886">
    <property type="term" value="C:plasma membrane"/>
    <property type="evidence" value="ECO:0007669"/>
    <property type="project" value="UniProtKB-SubCell"/>
</dbReference>
<evidence type="ECO:0000256" key="6">
    <source>
        <dbReference type="ARBA" id="ARBA00022475"/>
    </source>
</evidence>
<evidence type="ECO:0000259" key="19">
    <source>
        <dbReference type="SMART" id="SM00831"/>
    </source>
</evidence>
<dbReference type="Gene3D" id="1.20.1110.10">
    <property type="entry name" value="Calcium-transporting ATPase, transmembrane domain"/>
    <property type="match status" value="1"/>
</dbReference>
<dbReference type="InterPro" id="IPR018303">
    <property type="entry name" value="ATPase_P-typ_P_site"/>
</dbReference>
<feature type="transmembrane region" description="Helical" evidence="18">
    <location>
        <begin position="848"/>
        <end position="871"/>
    </location>
</feature>
<evidence type="ECO:0000256" key="9">
    <source>
        <dbReference type="ARBA" id="ARBA00022692"/>
    </source>
</evidence>
<dbReference type="Gene3D" id="3.40.50.1000">
    <property type="entry name" value="HAD superfamily/HAD-like"/>
    <property type="match status" value="1"/>
</dbReference>
<evidence type="ECO:0000256" key="4">
    <source>
        <dbReference type="ARBA" id="ARBA00012786"/>
    </source>
</evidence>
<dbReference type="InterPro" id="IPR006068">
    <property type="entry name" value="ATPase_P-typ_cation-transptr_C"/>
</dbReference>
<dbReference type="SFLD" id="SFLDS00003">
    <property type="entry name" value="Haloacid_Dehalogenase"/>
    <property type="match status" value="1"/>
</dbReference>
<dbReference type="InterPro" id="IPR023214">
    <property type="entry name" value="HAD_sf"/>
</dbReference>
<evidence type="ECO:0000313" key="20">
    <source>
        <dbReference type="EMBL" id="TRU50388.1"/>
    </source>
</evidence>
<dbReference type="SMART" id="SM00831">
    <property type="entry name" value="Cation_ATPase_N"/>
    <property type="match status" value="1"/>
</dbReference>
<keyword evidence="11" id="KW-0067">ATP-binding</keyword>
<keyword evidence="13" id="KW-1278">Translocase</keyword>
<evidence type="ECO:0000256" key="15">
    <source>
        <dbReference type="ARBA" id="ARBA00023136"/>
    </source>
</evidence>
<keyword evidence="8" id="KW-0597">Phosphoprotein</keyword>
<dbReference type="GO" id="GO:0015444">
    <property type="term" value="F:P-type magnesium transporter activity"/>
    <property type="evidence" value="ECO:0007669"/>
    <property type="project" value="UniProtKB-EC"/>
</dbReference>
<dbReference type="NCBIfam" id="NF011702">
    <property type="entry name" value="PRK15122.1"/>
    <property type="match status" value="1"/>
</dbReference>
<proteinExistence type="inferred from homology"/>
<dbReference type="SFLD" id="SFLDF00027">
    <property type="entry name" value="p-type_atpase"/>
    <property type="match status" value="1"/>
</dbReference>
<keyword evidence="9 18" id="KW-0812">Transmembrane</keyword>
<evidence type="ECO:0000256" key="14">
    <source>
        <dbReference type="ARBA" id="ARBA00022989"/>
    </source>
</evidence>
<evidence type="ECO:0000256" key="16">
    <source>
        <dbReference type="ARBA" id="ARBA00029806"/>
    </source>
</evidence>
<evidence type="ECO:0000256" key="11">
    <source>
        <dbReference type="ARBA" id="ARBA00022840"/>
    </source>
</evidence>
<keyword evidence="14 18" id="KW-1133">Transmembrane helix</keyword>
<dbReference type="SFLD" id="SFLDG00002">
    <property type="entry name" value="C1.7:_P-type_atpase_like"/>
    <property type="match status" value="1"/>
</dbReference>
<sequence>MKPDSHNKTIFRSIWGWKGKSGRLPQTAPSVPPLSSTKLIQLAQANIEAVLEMLNTSSEGLSELQSNLRLSKIGLNEIAHEKPPQWYVQLLKTFQNPLAILLIILAVIALLTEDVRAAVIIFSMVIFSVILRFSQEFRYSQAAEKLREMVHTTATVSRKDPRKDISPSLAQDMGLILNLDVPDRQEIPIKFLVPGDVVFLAAGDMIPADVRLITAKDLFVSQGTLTGESLPVEKQPTLPNDQLQSQNPLELANLCFLGTNVISGTGKAIVIETGSNTYLGSLAKTLVGRKTMTSFDKGVNDVSLLLLRFMLVMAPIVFLINGLIKKNWGEAFFFALSVAVGLTPEMLPMIVTANLARGAIAMSEKKVIVKNIDAIQSFGAMDILCTDKTGTLTQDKIVLEMHLDIYGEENEEVLEFAFLNSFYQTGLKNLLDVAVLEHVELHEALKIEHKFLKIDEIPFDFLRRRMSVVVEEENHHHELICKGAVEEILQVCTQVKVNDQILPVDASIHAQVAHLNQELNEDGLRVIAVAYKELPLDQRNYSVADEQDLILIGLIAFLDPPKDSAAQAIAALNNSGVQVKVLTGDNPTVTLKTCKDVGLYVHHTLLGSQIESLSDEELTNLAETTTIFAKLSPLQKSRIIQVLRRKRHIVGFMGDGINDAAALREADVGISVDTAVDIAKESADIILLEKSLMVLEEGILEGRKTFGNIVKYIKMGTSSNFGNMFSVLGASALLPFLPMQPVQILVNNLLYDFSQTGIPFDHVDKEYLTKPRKWQVGDIQKFMLYIGPMSSIFDYVTYALMWFVFQANTVEQQALFQTGWFVESLMTQTLIVYIIRTPKIPFLQSRPSLPMLLVTLTVMAVAIYLPFSPIASGLGFVPLPAKYFFWLALILSSYCVLTQLVKTWFVKKYGYN</sequence>
<dbReference type="Pfam" id="PF00122">
    <property type="entry name" value="E1-E2_ATPase"/>
    <property type="match status" value="1"/>
</dbReference>
<feature type="transmembrane region" description="Helical" evidence="18">
    <location>
        <begin position="332"/>
        <end position="356"/>
    </location>
</feature>
<feature type="transmembrane region" description="Helical" evidence="18">
    <location>
        <begin position="817"/>
        <end position="836"/>
    </location>
</feature>